<dbReference type="RefSeq" id="WP_376993747.1">
    <property type="nucleotide sequence ID" value="NZ_JBHSLC010000004.1"/>
</dbReference>
<reference evidence="2" key="1">
    <citation type="journal article" date="2019" name="Int. J. Syst. Evol. Microbiol.">
        <title>The Global Catalogue of Microorganisms (GCM) 10K type strain sequencing project: providing services to taxonomists for standard genome sequencing and annotation.</title>
        <authorList>
            <consortium name="The Broad Institute Genomics Platform"/>
            <consortium name="The Broad Institute Genome Sequencing Center for Infectious Disease"/>
            <person name="Wu L."/>
            <person name="Ma J."/>
        </authorList>
    </citation>
    <scope>NUCLEOTIDE SEQUENCE [LARGE SCALE GENOMIC DNA]</scope>
    <source>
        <strain evidence="2">CCUG 58760</strain>
    </source>
</reference>
<gene>
    <name evidence="1" type="ORF">ACFPMG_03000</name>
</gene>
<dbReference type="Proteomes" id="UP001596166">
    <property type="component" value="Unassembled WGS sequence"/>
</dbReference>
<evidence type="ECO:0000313" key="2">
    <source>
        <dbReference type="Proteomes" id="UP001596166"/>
    </source>
</evidence>
<proteinExistence type="predicted"/>
<organism evidence="1 2">
    <name type="scientific">Azospirillum himalayense</name>
    <dbReference type="NCBI Taxonomy" id="654847"/>
    <lineage>
        <taxon>Bacteria</taxon>
        <taxon>Pseudomonadati</taxon>
        <taxon>Pseudomonadota</taxon>
        <taxon>Alphaproteobacteria</taxon>
        <taxon>Rhodospirillales</taxon>
        <taxon>Azospirillaceae</taxon>
        <taxon>Azospirillum</taxon>
    </lineage>
</organism>
<protein>
    <submittedName>
        <fullName evidence="1">Uncharacterized protein</fullName>
    </submittedName>
</protein>
<comment type="caution">
    <text evidence="1">The sequence shown here is derived from an EMBL/GenBank/DDBJ whole genome shotgun (WGS) entry which is preliminary data.</text>
</comment>
<dbReference type="EMBL" id="JBHSLC010000004">
    <property type="protein sequence ID" value="MFC5353965.1"/>
    <property type="molecule type" value="Genomic_DNA"/>
</dbReference>
<sequence>MTGTAESGRLDGFVGLSALLTGFDAVQLLGTGLAAEYLAVLDAVLPEDVVGDLMSAYRQLPRGPERERTAQAEILGAPRLGPVARNLIVLWYCGTWTQLPAAWRAAFGASPLDTSRVVSSAAYQAGLQWLAAGAHAAGANPQGYGAWALGPKGARASGPERGGA</sequence>
<name>A0ABW0FYT1_9PROT</name>
<keyword evidence="2" id="KW-1185">Reference proteome</keyword>
<evidence type="ECO:0000313" key="1">
    <source>
        <dbReference type="EMBL" id="MFC5353965.1"/>
    </source>
</evidence>
<accession>A0ABW0FYT1</accession>